<dbReference type="GO" id="GO:0006048">
    <property type="term" value="P:UDP-N-acetylglucosamine biosynthetic process"/>
    <property type="evidence" value="ECO:0007669"/>
    <property type="project" value="UniProtKB-UniPathway"/>
</dbReference>
<keyword evidence="12 17" id="KW-0012">Acyltransferase</keyword>
<dbReference type="EMBL" id="JXSQ01000017">
    <property type="protein sequence ID" value="KIP52040.1"/>
    <property type="molecule type" value="Genomic_DNA"/>
</dbReference>
<dbReference type="AlphaFoldDB" id="A0A0D0H4L0"/>
<name>A0A0D0H4L0_9MICO</name>
<keyword evidence="7 17" id="KW-0677">Repeat</keyword>
<dbReference type="Pfam" id="PF12804">
    <property type="entry name" value="NTP_transf_3"/>
    <property type="match status" value="1"/>
</dbReference>
<evidence type="ECO:0000256" key="17">
    <source>
        <dbReference type="HAMAP-Rule" id="MF_01631"/>
    </source>
</evidence>
<feature type="binding site" evidence="17">
    <location>
        <position position="176"/>
    </location>
    <ligand>
        <name>UDP-N-acetyl-alpha-D-glucosamine</name>
        <dbReference type="ChEBI" id="CHEBI:57705"/>
    </ligand>
</feature>
<evidence type="ECO:0000256" key="3">
    <source>
        <dbReference type="ARBA" id="ARBA00022490"/>
    </source>
</evidence>
<evidence type="ECO:0000259" key="19">
    <source>
        <dbReference type="Pfam" id="PF12804"/>
    </source>
</evidence>
<dbReference type="CDD" id="cd03353">
    <property type="entry name" value="LbH_GlmU_C"/>
    <property type="match status" value="1"/>
</dbReference>
<protein>
    <recommendedName>
        <fullName evidence="17">Bifunctional protein GlmU</fullName>
    </recommendedName>
    <domain>
        <recommendedName>
            <fullName evidence="17">UDP-N-acetylglucosamine pyrophosphorylase</fullName>
            <ecNumber evidence="17">2.7.7.23</ecNumber>
        </recommendedName>
        <alternativeName>
            <fullName evidence="17">N-acetylglucosamine-1-phosphate uridyltransferase</fullName>
        </alternativeName>
    </domain>
    <domain>
        <recommendedName>
            <fullName evidence="17">Glucosamine-1-phosphate N-acetyltransferase</fullName>
            <ecNumber evidence="17">2.3.1.157</ecNumber>
        </recommendedName>
    </domain>
</protein>
<evidence type="ECO:0000256" key="7">
    <source>
        <dbReference type="ARBA" id="ARBA00022737"/>
    </source>
</evidence>
<comment type="similarity">
    <text evidence="1 17">In the C-terminal section; belongs to the transferase hexapeptide repeat family.</text>
</comment>
<feature type="binding site" evidence="17">
    <location>
        <begin position="107"/>
        <end position="109"/>
    </location>
    <ligand>
        <name>UDP-N-acetyl-alpha-D-glucosamine</name>
        <dbReference type="ChEBI" id="CHEBI:57705"/>
    </ligand>
</feature>
<comment type="similarity">
    <text evidence="2 17">In the N-terminal section; belongs to the N-acetylglucosamine-1-phosphate uridyltransferase family.</text>
</comment>
<dbReference type="PANTHER" id="PTHR43584:SF3">
    <property type="entry name" value="BIFUNCTIONAL PROTEIN GLMU"/>
    <property type="match status" value="1"/>
</dbReference>
<keyword evidence="5 17" id="KW-0548">Nucleotidyltransferase</keyword>
<dbReference type="Gene3D" id="3.90.550.10">
    <property type="entry name" value="Spore Coat Polysaccharide Biosynthesis Protein SpsA, Chain A"/>
    <property type="match status" value="1"/>
</dbReference>
<dbReference type="InterPro" id="IPR029044">
    <property type="entry name" value="Nucleotide-diphossugar_trans"/>
</dbReference>
<dbReference type="EC" id="2.3.1.157" evidence="17"/>
<feature type="binding site" evidence="17">
    <location>
        <position position="411"/>
    </location>
    <ligand>
        <name>acetyl-CoA</name>
        <dbReference type="ChEBI" id="CHEBI:57288"/>
    </ligand>
</feature>
<comment type="subunit">
    <text evidence="17">Homotrimer.</text>
</comment>
<feature type="binding site" evidence="17">
    <location>
        <position position="78"/>
    </location>
    <ligand>
        <name>UDP-N-acetyl-alpha-D-glucosamine</name>
        <dbReference type="ChEBI" id="CHEBI:57705"/>
    </ligand>
</feature>
<feature type="binding site" evidence="17">
    <location>
        <begin position="83"/>
        <end position="84"/>
    </location>
    <ligand>
        <name>UDP-N-acetyl-alpha-D-glucosamine</name>
        <dbReference type="ChEBI" id="CHEBI:57705"/>
    </ligand>
</feature>
<keyword evidence="3 17" id="KW-0963">Cytoplasm</keyword>
<feature type="binding site" evidence="17">
    <location>
        <position position="234"/>
    </location>
    <ligand>
        <name>Mg(2+)</name>
        <dbReference type="ChEBI" id="CHEBI:18420"/>
    </ligand>
</feature>
<feature type="binding site" evidence="17">
    <location>
        <position position="386"/>
    </location>
    <ligand>
        <name>acetyl-CoA</name>
        <dbReference type="ChEBI" id="CHEBI:57288"/>
    </ligand>
</feature>
<accession>A0A0D0H4L0</accession>
<dbReference type="Proteomes" id="UP000032120">
    <property type="component" value="Unassembled WGS sequence"/>
</dbReference>
<dbReference type="InterPro" id="IPR056729">
    <property type="entry name" value="GMPPB_C"/>
</dbReference>
<dbReference type="RefSeq" id="WP_042544696.1">
    <property type="nucleotide sequence ID" value="NZ_JXSQ01000017.1"/>
</dbReference>
<dbReference type="GO" id="GO:0019134">
    <property type="term" value="F:glucosamine-1-phosphate N-acetyltransferase activity"/>
    <property type="evidence" value="ECO:0007669"/>
    <property type="project" value="UniProtKB-UniRule"/>
</dbReference>
<keyword evidence="11 17" id="KW-0511">Multifunctional enzyme</keyword>
<dbReference type="InterPro" id="IPR005882">
    <property type="entry name" value="Bifunctional_GlmU"/>
</dbReference>
<comment type="caution">
    <text evidence="17">Lacks conserved residue(s) required for the propagation of feature annotation.</text>
</comment>
<feature type="binding site" evidence="17">
    <location>
        <begin position="392"/>
        <end position="393"/>
    </location>
    <ligand>
        <name>acetyl-CoA</name>
        <dbReference type="ChEBI" id="CHEBI:57288"/>
    </ligand>
</feature>
<dbReference type="HAMAP" id="MF_01631">
    <property type="entry name" value="GlmU"/>
    <property type="match status" value="1"/>
</dbReference>
<dbReference type="GO" id="GO:0000902">
    <property type="term" value="P:cell morphogenesis"/>
    <property type="evidence" value="ECO:0007669"/>
    <property type="project" value="UniProtKB-UniRule"/>
</dbReference>
<evidence type="ECO:0000256" key="18">
    <source>
        <dbReference type="SAM" id="MobiDB-lite"/>
    </source>
</evidence>
<comment type="catalytic activity">
    <reaction evidence="14 17">
        <text>alpha-D-glucosamine 1-phosphate + acetyl-CoA = N-acetyl-alpha-D-glucosamine 1-phosphate + CoA + H(+)</text>
        <dbReference type="Rhea" id="RHEA:13725"/>
        <dbReference type="ChEBI" id="CHEBI:15378"/>
        <dbReference type="ChEBI" id="CHEBI:57287"/>
        <dbReference type="ChEBI" id="CHEBI:57288"/>
        <dbReference type="ChEBI" id="CHEBI:57776"/>
        <dbReference type="ChEBI" id="CHEBI:58516"/>
        <dbReference type="EC" id="2.3.1.157"/>
    </reaction>
</comment>
<evidence type="ECO:0000259" key="20">
    <source>
        <dbReference type="Pfam" id="PF25087"/>
    </source>
</evidence>
<sequence>MTERSLAVVILAAGQGTRMKSSLPKVLHRIGGRSLIEHVLDTAAALSPERVVAVVRHEREQVSAAILEHAPDTIIVDQDEVPGTGRAVELALAALPADFDGSVVVLSGDAPLVDGASVTRLLEGHFAQSRDMTLLSALLDNPTGLGRILRDTDGGMTGIVEEKDATDAQRRIAEINGGVYVFAHRALARALAEIDTNNAQGEKYLTDAAARILASGGGVEAVATSDPWVVAGVNDRAQLADAGRELNARIIREHQRNGVTIVDPATTWIDADVSIEADVDILPGTFLHGATSIATGAVIGPDTTLTDCEVGEGVRVRRSEATLAAFQKGAEIGPFAYIRPGTELGEGGKIGAFVEAKNAQIGDGSKVPHLSYVGDVTIGRDSNIGAGTIVANYDGVNKHQTVVGDAVRVGSKNVLIAPVTIGDGTYTAAGTVVRKNVPAGALAMTVAPQRNLEGWVETNRKGTTSAAAAERAAQPATDSLNDTPHTT</sequence>
<dbReference type="InterPro" id="IPR025877">
    <property type="entry name" value="MobA-like_NTP_Trfase"/>
</dbReference>
<feature type="active site" description="Proton acceptor" evidence="17">
    <location>
        <position position="369"/>
    </location>
</feature>
<feature type="binding site" evidence="17">
    <location>
        <position position="109"/>
    </location>
    <ligand>
        <name>Mg(2+)</name>
        <dbReference type="ChEBI" id="CHEBI:18420"/>
    </ligand>
</feature>
<dbReference type="NCBIfam" id="NF010932">
    <property type="entry name" value="PRK14352.1"/>
    <property type="match status" value="1"/>
</dbReference>
<feature type="binding site" evidence="17">
    <location>
        <position position="357"/>
    </location>
    <ligand>
        <name>UDP-N-acetyl-alpha-D-glucosamine</name>
        <dbReference type="ChEBI" id="CHEBI:57705"/>
    </ligand>
</feature>
<reference evidence="21 22" key="1">
    <citation type="submission" date="2015-01" db="EMBL/GenBank/DDBJ databases">
        <title>Draft genome sequence of Leucobacter komagatae strain VKM ST2845.</title>
        <authorList>
            <person name="Karlyshev A.V."/>
            <person name="Kudryashova E.B."/>
        </authorList>
    </citation>
    <scope>NUCLEOTIDE SEQUENCE [LARGE SCALE GENOMIC DNA]</scope>
    <source>
        <strain evidence="21 22">VKM ST2845</strain>
    </source>
</reference>
<comment type="subcellular location">
    <subcellularLocation>
        <location evidence="17">Cytoplasm</location>
    </subcellularLocation>
</comment>
<evidence type="ECO:0000313" key="21">
    <source>
        <dbReference type="EMBL" id="KIP52040.1"/>
    </source>
</evidence>
<dbReference type="NCBIfam" id="TIGR01173">
    <property type="entry name" value="glmU"/>
    <property type="match status" value="1"/>
</dbReference>
<keyword evidence="10 17" id="KW-0573">Peptidoglycan synthesis</keyword>
<feature type="binding site" evidence="17">
    <location>
        <begin position="11"/>
        <end position="14"/>
    </location>
    <ligand>
        <name>UDP-N-acetyl-alpha-D-glucosamine</name>
        <dbReference type="ChEBI" id="CHEBI:57705"/>
    </ligand>
</feature>
<dbReference type="GO" id="GO:0000287">
    <property type="term" value="F:magnesium ion binding"/>
    <property type="evidence" value="ECO:0007669"/>
    <property type="project" value="UniProtKB-UniRule"/>
</dbReference>
<evidence type="ECO:0000256" key="2">
    <source>
        <dbReference type="ARBA" id="ARBA00007947"/>
    </source>
</evidence>
<dbReference type="SUPFAM" id="SSF51161">
    <property type="entry name" value="Trimeric LpxA-like enzymes"/>
    <property type="match status" value="1"/>
</dbReference>
<keyword evidence="13 17" id="KW-0961">Cell wall biogenesis/degradation</keyword>
<dbReference type="GO" id="GO:0008360">
    <property type="term" value="P:regulation of cell shape"/>
    <property type="evidence" value="ECO:0007669"/>
    <property type="project" value="UniProtKB-KW"/>
</dbReference>
<comment type="cofactor">
    <cofactor evidence="17">
        <name>Mg(2+)</name>
        <dbReference type="ChEBI" id="CHEBI:18420"/>
    </cofactor>
    <text evidence="17">Binds 1 Mg(2+) ion per subunit.</text>
</comment>
<comment type="pathway">
    <text evidence="17">Bacterial outer membrane biogenesis; LPS lipid A biosynthesis.</text>
</comment>
<feature type="region of interest" description="Linker" evidence="17">
    <location>
        <begin position="237"/>
        <end position="257"/>
    </location>
</feature>
<evidence type="ECO:0000256" key="16">
    <source>
        <dbReference type="ARBA" id="ARBA00049628"/>
    </source>
</evidence>
<evidence type="ECO:0000256" key="11">
    <source>
        <dbReference type="ARBA" id="ARBA00023268"/>
    </source>
</evidence>
<feature type="compositionally biased region" description="Low complexity" evidence="18">
    <location>
        <begin position="466"/>
        <end position="476"/>
    </location>
</feature>
<dbReference type="CDD" id="cd02540">
    <property type="entry name" value="GT2_GlmU_N_bac"/>
    <property type="match status" value="1"/>
</dbReference>
<proteinExistence type="inferred from homology"/>
<evidence type="ECO:0000256" key="15">
    <source>
        <dbReference type="ARBA" id="ARBA00048493"/>
    </source>
</evidence>
<dbReference type="Gene3D" id="2.160.10.10">
    <property type="entry name" value="Hexapeptide repeat proteins"/>
    <property type="match status" value="1"/>
</dbReference>
<comment type="catalytic activity">
    <reaction evidence="15 17">
        <text>N-acetyl-alpha-D-glucosamine 1-phosphate + UTP + H(+) = UDP-N-acetyl-alpha-D-glucosamine + diphosphate</text>
        <dbReference type="Rhea" id="RHEA:13509"/>
        <dbReference type="ChEBI" id="CHEBI:15378"/>
        <dbReference type="ChEBI" id="CHEBI:33019"/>
        <dbReference type="ChEBI" id="CHEBI:46398"/>
        <dbReference type="ChEBI" id="CHEBI:57705"/>
        <dbReference type="ChEBI" id="CHEBI:57776"/>
        <dbReference type="EC" id="2.7.7.23"/>
    </reaction>
</comment>
<feature type="region of interest" description="Pyrophosphorylase" evidence="17">
    <location>
        <begin position="1"/>
        <end position="236"/>
    </location>
</feature>
<evidence type="ECO:0000256" key="8">
    <source>
        <dbReference type="ARBA" id="ARBA00022842"/>
    </source>
</evidence>
<dbReference type="InterPro" id="IPR050065">
    <property type="entry name" value="GlmU-like"/>
</dbReference>
<evidence type="ECO:0000256" key="4">
    <source>
        <dbReference type="ARBA" id="ARBA00022679"/>
    </source>
</evidence>
<keyword evidence="22" id="KW-1185">Reference proteome</keyword>
<dbReference type="SUPFAM" id="SSF53448">
    <property type="entry name" value="Nucleotide-diphospho-sugar transferases"/>
    <property type="match status" value="1"/>
</dbReference>
<feature type="binding site" evidence="17">
    <location>
        <position position="234"/>
    </location>
    <ligand>
        <name>UDP-N-acetyl-alpha-D-glucosamine</name>
        <dbReference type="ChEBI" id="CHEBI:57705"/>
    </ligand>
</feature>
<dbReference type="OrthoDB" id="9775031at2"/>
<dbReference type="GO" id="GO:0071555">
    <property type="term" value="P:cell wall organization"/>
    <property type="evidence" value="ECO:0007669"/>
    <property type="project" value="UniProtKB-KW"/>
</dbReference>
<comment type="function">
    <text evidence="16 17">Catalyzes the last two sequential reactions in the de novo biosynthetic pathway for UDP-N-acetylglucosamine (UDP-GlcNAc). The C-terminal domain catalyzes the transfer of acetyl group from acetyl coenzyme A to glucosamine-1-phosphate (GlcN-1-P) to produce N-acetylglucosamine-1-phosphate (GlcNAc-1-P), which is converted into UDP-GlcNAc by the transfer of uridine 5-monophosphate (from uridine 5-triphosphate), a reaction catalyzed by the N-terminal domain.</text>
</comment>
<comment type="caution">
    <text evidence="21">The sequence shown here is derived from an EMBL/GenBank/DDBJ whole genome shotgun (WGS) entry which is preliminary data.</text>
</comment>
<feature type="domain" description="Mannose-1-phosphate guanyltransferase C-terminal" evidence="20">
    <location>
        <begin position="327"/>
        <end position="414"/>
    </location>
</feature>
<evidence type="ECO:0000256" key="12">
    <source>
        <dbReference type="ARBA" id="ARBA00023315"/>
    </source>
</evidence>
<comment type="pathway">
    <text evidence="17">Nucleotide-sugar biosynthesis; UDP-N-acetyl-alpha-D-glucosamine biosynthesis; UDP-N-acetyl-alpha-D-glucosamine from N-acetyl-alpha-D-glucosamine 1-phosphate: step 1/1.</text>
</comment>
<keyword evidence="8 17" id="KW-0460">Magnesium</keyword>
<organism evidence="21 22">
    <name type="scientific">Leucobacter komagatae</name>
    <dbReference type="NCBI Taxonomy" id="55969"/>
    <lineage>
        <taxon>Bacteria</taxon>
        <taxon>Bacillati</taxon>
        <taxon>Actinomycetota</taxon>
        <taxon>Actinomycetes</taxon>
        <taxon>Micrococcales</taxon>
        <taxon>Microbacteriaceae</taxon>
        <taxon>Leucobacter</taxon>
    </lineage>
</organism>
<comment type="pathway">
    <text evidence="17">Nucleotide-sugar biosynthesis; UDP-N-acetyl-alpha-D-glucosamine biosynthesis; N-acetyl-alpha-D-glucosamine 1-phosphate from alpha-D-glucosamine 6-phosphate (route II): step 2/2.</text>
</comment>
<gene>
    <name evidence="17 21" type="primary">glmU</name>
    <name evidence="21" type="ORF">SD72_11860</name>
</gene>
<dbReference type="GO" id="GO:0016020">
    <property type="term" value="C:membrane"/>
    <property type="evidence" value="ECO:0007669"/>
    <property type="project" value="GOC"/>
</dbReference>
<evidence type="ECO:0000256" key="1">
    <source>
        <dbReference type="ARBA" id="ARBA00007707"/>
    </source>
</evidence>
<feature type="binding site" evidence="17">
    <location>
        <position position="429"/>
    </location>
    <ligand>
        <name>acetyl-CoA</name>
        <dbReference type="ChEBI" id="CHEBI:57288"/>
    </ligand>
</feature>
<evidence type="ECO:0000313" key="22">
    <source>
        <dbReference type="Proteomes" id="UP000032120"/>
    </source>
</evidence>
<dbReference type="GO" id="GO:0005737">
    <property type="term" value="C:cytoplasm"/>
    <property type="evidence" value="ECO:0007669"/>
    <property type="project" value="UniProtKB-SubCell"/>
</dbReference>
<feature type="binding site" evidence="17">
    <location>
        <position position="146"/>
    </location>
    <ligand>
        <name>UDP-N-acetyl-alpha-D-glucosamine</name>
        <dbReference type="ChEBI" id="CHEBI:57705"/>
    </ligand>
</feature>
<dbReference type="UniPathway" id="UPA00973"/>
<dbReference type="UniPathway" id="UPA00113">
    <property type="reaction ID" value="UER00532"/>
</dbReference>
<feature type="binding site" evidence="17">
    <location>
        <position position="372"/>
    </location>
    <ligand>
        <name>UDP-N-acetyl-alpha-D-glucosamine</name>
        <dbReference type="ChEBI" id="CHEBI:57705"/>
    </ligand>
</feature>
<feature type="binding site" evidence="17">
    <location>
        <position position="339"/>
    </location>
    <ligand>
        <name>UDP-N-acetyl-alpha-D-glucosamine</name>
        <dbReference type="ChEBI" id="CHEBI:57705"/>
    </ligand>
</feature>
<evidence type="ECO:0000256" key="14">
    <source>
        <dbReference type="ARBA" id="ARBA00048247"/>
    </source>
</evidence>
<feature type="compositionally biased region" description="Polar residues" evidence="18">
    <location>
        <begin position="477"/>
        <end position="487"/>
    </location>
</feature>
<evidence type="ECO:0000256" key="5">
    <source>
        <dbReference type="ARBA" id="ARBA00022695"/>
    </source>
</evidence>
<evidence type="ECO:0000256" key="10">
    <source>
        <dbReference type="ARBA" id="ARBA00022984"/>
    </source>
</evidence>
<dbReference type="EC" id="2.7.7.23" evidence="17"/>
<dbReference type="InterPro" id="IPR038009">
    <property type="entry name" value="GlmU_C_LbH"/>
</dbReference>
<feature type="binding site" evidence="17">
    <location>
        <position position="383"/>
    </location>
    <ligand>
        <name>UDP-N-acetyl-alpha-D-glucosamine</name>
        <dbReference type="ChEBI" id="CHEBI:57705"/>
    </ligand>
</feature>
<evidence type="ECO:0000256" key="9">
    <source>
        <dbReference type="ARBA" id="ARBA00022960"/>
    </source>
</evidence>
<evidence type="ECO:0000256" key="6">
    <source>
        <dbReference type="ARBA" id="ARBA00022723"/>
    </source>
</evidence>
<feature type="domain" description="MobA-like NTP transferase" evidence="19">
    <location>
        <begin position="8"/>
        <end position="202"/>
    </location>
</feature>
<dbReference type="GO" id="GO:0009245">
    <property type="term" value="P:lipid A biosynthetic process"/>
    <property type="evidence" value="ECO:0007669"/>
    <property type="project" value="UniProtKB-UniRule"/>
</dbReference>
<keyword evidence="4 17" id="KW-0808">Transferase</keyword>
<dbReference type="PANTHER" id="PTHR43584">
    <property type="entry name" value="NUCLEOTIDYL TRANSFERASE"/>
    <property type="match status" value="1"/>
</dbReference>
<feature type="region of interest" description="N-acetyltransferase" evidence="17">
    <location>
        <begin position="258"/>
        <end position="487"/>
    </location>
</feature>
<keyword evidence="6 17" id="KW-0479">Metal-binding</keyword>
<feature type="binding site" evidence="17">
    <location>
        <position position="161"/>
    </location>
    <ligand>
        <name>UDP-N-acetyl-alpha-D-glucosamine</name>
        <dbReference type="ChEBI" id="CHEBI:57705"/>
    </ligand>
</feature>
<dbReference type="GO" id="GO:0003977">
    <property type="term" value="F:UDP-N-acetylglucosamine diphosphorylase activity"/>
    <property type="evidence" value="ECO:0007669"/>
    <property type="project" value="UniProtKB-UniRule"/>
</dbReference>
<dbReference type="Pfam" id="PF25087">
    <property type="entry name" value="GMPPB_C"/>
    <property type="match status" value="1"/>
</dbReference>
<keyword evidence="9 17" id="KW-0133">Cell shape</keyword>
<dbReference type="GO" id="GO:0009252">
    <property type="term" value="P:peptidoglycan biosynthetic process"/>
    <property type="evidence" value="ECO:0007669"/>
    <property type="project" value="UniProtKB-UniRule"/>
</dbReference>
<dbReference type="InterPro" id="IPR011004">
    <property type="entry name" value="Trimer_LpxA-like_sf"/>
</dbReference>
<evidence type="ECO:0000256" key="13">
    <source>
        <dbReference type="ARBA" id="ARBA00023316"/>
    </source>
</evidence>
<feature type="binding site" evidence="17">
    <location>
        <position position="25"/>
    </location>
    <ligand>
        <name>UDP-N-acetyl-alpha-D-glucosamine</name>
        <dbReference type="ChEBI" id="CHEBI:57705"/>
    </ligand>
</feature>
<feature type="region of interest" description="Disordered" evidence="18">
    <location>
        <begin position="461"/>
        <end position="487"/>
    </location>
</feature>